<reference evidence="1" key="1">
    <citation type="journal article" date="2020" name="Int. J. Syst. Evol. Microbiol.">
        <title>Aquipluma nitroreducens gen. nov. sp. nov., a novel facultatively anaerobic bacterium isolated from a freshwater lake.</title>
        <authorList>
            <person name="Watanabe M."/>
            <person name="Kojima H."/>
            <person name="Fukui M."/>
        </authorList>
    </citation>
    <scope>NUCLEOTIDE SEQUENCE</scope>
    <source>
        <strain evidence="1">MeG22</strain>
    </source>
</reference>
<dbReference type="Proteomes" id="UP001193389">
    <property type="component" value="Chromosome"/>
</dbReference>
<dbReference type="KEGG" id="anf:AQPE_0833"/>
<evidence type="ECO:0000313" key="1">
    <source>
        <dbReference type="EMBL" id="BBE16690.1"/>
    </source>
</evidence>
<dbReference type="EMBL" id="AP018694">
    <property type="protein sequence ID" value="BBE16690.1"/>
    <property type="molecule type" value="Genomic_DNA"/>
</dbReference>
<name>A0A5K7S5C8_9BACT</name>
<keyword evidence="2" id="KW-1185">Reference proteome</keyword>
<proteinExistence type="predicted"/>
<dbReference type="AlphaFoldDB" id="A0A5K7S5C8"/>
<gene>
    <name evidence="1" type="ORF">AQPE_0833</name>
</gene>
<sequence length="47" mass="5498">MLLRTQTNFRQQVSSIRQLKNELFTDEKDTLLSDRIADLHAECFGTN</sequence>
<accession>A0A5K7S5C8</accession>
<protein>
    <submittedName>
        <fullName evidence="1">Uncharacterized protein</fullName>
    </submittedName>
</protein>
<organism evidence="1 2">
    <name type="scientific">Aquipluma nitroreducens</name>
    <dbReference type="NCBI Taxonomy" id="2010828"/>
    <lineage>
        <taxon>Bacteria</taxon>
        <taxon>Pseudomonadati</taxon>
        <taxon>Bacteroidota</taxon>
        <taxon>Bacteroidia</taxon>
        <taxon>Marinilabiliales</taxon>
        <taxon>Prolixibacteraceae</taxon>
        <taxon>Aquipluma</taxon>
    </lineage>
</organism>
<evidence type="ECO:0000313" key="2">
    <source>
        <dbReference type="Proteomes" id="UP001193389"/>
    </source>
</evidence>